<dbReference type="HOGENOM" id="CLU_2384441_0_0_5"/>
<protein>
    <submittedName>
        <fullName evidence="1">Uncharacterized protein</fullName>
    </submittedName>
</protein>
<keyword evidence="2" id="KW-1185">Reference proteome</keyword>
<evidence type="ECO:0000313" key="1">
    <source>
        <dbReference type="EMBL" id="EPX83878.1"/>
    </source>
</evidence>
<name>S9QW84_9RHOB</name>
<evidence type="ECO:0000313" key="2">
    <source>
        <dbReference type="Proteomes" id="UP000015347"/>
    </source>
</evidence>
<dbReference type="Proteomes" id="UP000015347">
    <property type="component" value="Unassembled WGS sequence"/>
</dbReference>
<comment type="caution">
    <text evidence="1">The sequence shown here is derived from an EMBL/GenBank/DDBJ whole genome shotgun (WGS) entry which is preliminary data.</text>
</comment>
<dbReference type="RefSeq" id="WP_020038326.1">
    <property type="nucleotide sequence ID" value="NZ_KE557274.1"/>
</dbReference>
<reference evidence="2" key="1">
    <citation type="journal article" date="2014" name="Stand. Genomic Sci.">
        <title>Genome sequence of the exopolysaccharide-producing Salipiger mucosus type strain (DSM 16094(T)), a moderately halophilic member of the Roseobacter clade.</title>
        <authorList>
            <person name="Riedel T."/>
            <person name="Spring S."/>
            <person name="Fiebig A."/>
            <person name="Petersen J."/>
            <person name="Kyrpides N.C."/>
            <person name="Goker M."/>
            <person name="Klenk H.P."/>
        </authorList>
    </citation>
    <scope>NUCLEOTIDE SEQUENCE [LARGE SCALE GENOMIC DNA]</scope>
    <source>
        <strain evidence="2">DSM 16094</strain>
    </source>
</reference>
<dbReference type="EMBL" id="APVH01000013">
    <property type="protein sequence ID" value="EPX83878.1"/>
    <property type="molecule type" value="Genomic_DNA"/>
</dbReference>
<gene>
    <name evidence="1" type="ORF">Salmuc_01653</name>
</gene>
<accession>S9QW84</accession>
<organism evidence="1 2">
    <name type="scientific">Salipiger mucosus DSM 16094</name>
    <dbReference type="NCBI Taxonomy" id="1123237"/>
    <lineage>
        <taxon>Bacteria</taxon>
        <taxon>Pseudomonadati</taxon>
        <taxon>Pseudomonadota</taxon>
        <taxon>Alphaproteobacteria</taxon>
        <taxon>Rhodobacterales</taxon>
        <taxon>Roseobacteraceae</taxon>
        <taxon>Salipiger</taxon>
    </lineage>
</organism>
<sequence>MAQFLVSADESDWGDAVDVDVVGHEGDDDYSRQLAAEDAATKMFEGENGFEAVKDGDELYVKNVEAGDITRHEISIDWSPVFNAGRAISNEMCP</sequence>
<dbReference type="AlphaFoldDB" id="S9QW84"/>
<proteinExistence type="predicted"/>